<dbReference type="EMBL" id="JASBNA010000027">
    <property type="protein sequence ID" value="KAK7684135.1"/>
    <property type="molecule type" value="Genomic_DNA"/>
</dbReference>
<proteinExistence type="predicted"/>
<feature type="compositionally biased region" description="Polar residues" evidence="1">
    <location>
        <begin position="19"/>
        <end position="34"/>
    </location>
</feature>
<protein>
    <submittedName>
        <fullName evidence="2">Uncharacterized protein</fullName>
    </submittedName>
</protein>
<feature type="region of interest" description="Disordered" evidence="1">
    <location>
        <begin position="199"/>
        <end position="247"/>
    </location>
</feature>
<evidence type="ECO:0000313" key="3">
    <source>
        <dbReference type="Proteomes" id="UP001385951"/>
    </source>
</evidence>
<evidence type="ECO:0000256" key="1">
    <source>
        <dbReference type="SAM" id="MobiDB-lite"/>
    </source>
</evidence>
<comment type="caution">
    <text evidence="2">The sequence shown here is derived from an EMBL/GenBank/DDBJ whole genome shotgun (WGS) entry which is preliminary data.</text>
</comment>
<keyword evidence="3" id="KW-1185">Reference proteome</keyword>
<feature type="compositionally biased region" description="Low complexity" evidence="1">
    <location>
        <begin position="7"/>
        <end position="18"/>
    </location>
</feature>
<feature type="compositionally biased region" description="Low complexity" evidence="1">
    <location>
        <begin position="121"/>
        <end position="146"/>
    </location>
</feature>
<gene>
    <name evidence="2" type="ORF">QCA50_012779</name>
</gene>
<feature type="region of interest" description="Disordered" evidence="1">
    <location>
        <begin position="121"/>
        <end position="187"/>
    </location>
</feature>
<evidence type="ECO:0000313" key="2">
    <source>
        <dbReference type="EMBL" id="KAK7684135.1"/>
    </source>
</evidence>
<organism evidence="2 3">
    <name type="scientific">Cerrena zonata</name>
    <dbReference type="NCBI Taxonomy" id="2478898"/>
    <lineage>
        <taxon>Eukaryota</taxon>
        <taxon>Fungi</taxon>
        <taxon>Dikarya</taxon>
        <taxon>Basidiomycota</taxon>
        <taxon>Agaricomycotina</taxon>
        <taxon>Agaricomycetes</taxon>
        <taxon>Polyporales</taxon>
        <taxon>Cerrenaceae</taxon>
        <taxon>Cerrena</taxon>
    </lineage>
</organism>
<reference evidence="2 3" key="1">
    <citation type="submission" date="2022-09" db="EMBL/GenBank/DDBJ databases">
        <authorList>
            <person name="Palmer J.M."/>
        </authorList>
    </citation>
    <scope>NUCLEOTIDE SEQUENCE [LARGE SCALE GENOMIC DNA]</scope>
    <source>
        <strain evidence="2 3">DSM 7382</strain>
    </source>
</reference>
<feature type="compositionally biased region" description="Polar residues" evidence="1">
    <location>
        <begin position="177"/>
        <end position="187"/>
    </location>
</feature>
<feature type="compositionally biased region" description="Polar residues" evidence="1">
    <location>
        <begin position="207"/>
        <end position="220"/>
    </location>
</feature>
<feature type="region of interest" description="Disordered" evidence="1">
    <location>
        <begin position="1"/>
        <end position="66"/>
    </location>
</feature>
<dbReference type="AlphaFoldDB" id="A0AAW0FS45"/>
<name>A0AAW0FS45_9APHY</name>
<feature type="compositionally biased region" description="Low complexity" evidence="1">
    <location>
        <begin position="48"/>
        <end position="61"/>
    </location>
</feature>
<sequence>MYLPFANYNNNPNQNGNNKQPATGAPSSMYNQPPSVRPGSGQGFVNHLSSPAPAAPPALSSRIMGNGSMNLSTPLAFSHANSGHLMQQQQQPQPQHIYENQPQPQRYQTQQPQLISLQQLHHQPHPLQQQHQQQHQQPHQNIMIQQHQKDSSESIQDGQASDTKKRRGRPKKFILDPSTNEYIDSTHPNFKALNRVFKKSTKRKNRTSNSQVSVANSLPNAQPDYESEEAQHARKMARLQDKPPYLRSLEDETVKNLIKKKDRRGRPRKFPVEQTGITIKGIRVNGTPGAVAVKSSEDLDDPTRLVKTRNDLDDGTNDINATIQSVIPSHLQHENSFLKIEDSKAQLPSF</sequence>
<dbReference type="Proteomes" id="UP001385951">
    <property type="component" value="Unassembled WGS sequence"/>
</dbReference>
<accession>A0AAW0FS45</accession>